<sequence length="446" mass="47304">MSNAFPPDLFAGEKFAILGLGRNGAAVAAALLSMGASVQAWDDKNPSLPEHERLTVAPITSLDGITALVLSPGIPHHLPQPHPAALLAQEAGIPILSDADLLFQAVRRAGSKARFAAITGTNGKSTTTALLAHILTQAGRPCAAGGNLGTASLALPLLGDDGVYVIEMSSYMLERLQTFHADTACLLNLTPDHLDRHGDMAGYAAAKTHIFDRMSADDLAVISQDDTYCRTITHEIAQRGIPTHRLAPEALPPFSAPALPGQHNRQNIATAWAMAKHLELSDDLIHSGLATFPGLAHRLQAIRTLHGVTFVNDSKATNAEATAKALDAYPRVIWIAGGQAKSGGISSLSPWFNRVSHAILIGQDAPLLAQTLDEHSVPYTISQTLNRAVPDAYATARQHGVPTVLLSPACASFDQFRSFEDRGTQFERACTTLAQNTPSPHEGKAI</sequence>
<comment type="caution">
    <text evidence="11">The sequence shown here is derived from an EMBL/GenBank/DDBJ whole genome shotgun (WGS) entry which is preliminary data.</text>
</comment>
<accession>A0ABQ0QHF9</accession>
<dbReference type="Gene3D" id="3.90.190.20">
    <property type="entry name" value="Mur ligase, C-terminal domain"/>
    <property type="match status" value="1"/>
</dbReference>
<dbReference type="Pfam" id="PF02875">
    <property type="entry name" value="Mur_ligase_C"/>
    <property type="match status" value="1"/>
</dbReference>
<comment type="subcellular location">
    <subcellularLocation>
        <location evidence="1 7 8">Cytoplasm</location>
    </subcellularLocation>
</comment>
<dbReference type="Gene3D" id="3.40.1190.10">
    <property type="entry name" value="Mur-like, catalytic domain"/>
    <property type="match status" value="1"/>
</dbReference>
<keyword evidence="7 8" id="KW-0131">Cell cycle</keyword>
<dbReference type="SUPFAM" id="SSF53244">
    <property type="entry name" value="MurD-like peptide ligases, peptide-binding domain"/>
    <property type="match status" value="1"/>
</dbReference>
<dbReference type="Gene3D" id="3.40.50.720">
    <property type="entry name" value="NAD(P)-binding Rossmann-like Domain"/>
    <property type="match status" value="1"/>
</dbReference>
<keyword evidence="7 8" id="KW-0132">Cell division</keyword>
<dbReference type="EMBL" id="BAQB01000005">
    <property type="protein sequence ID" value="GBR44955.1"/>
    <property type="molecule type" value="Genomic_DNA"/>
</dbReference>
<evidence type="ECO:0000256" key="3">
    <source>
        <dbReference type="ARBA" id="ARBA00022490"/>
    </source>
</evidence>
<dbReference type="InterPro" id="IPR004101">
    <property type="entry name" value="Mur_ligase_C"/>
</dbReference>
<comment type="pathway">
    <text evidence="2 7 8">Cell wall biogenesis; peptidoglycan biosynthesis.</text>
</comment>
<keyword evidence="3 7" id="KW-0963">Cytoplasm</keyword>
<comment type="catalytic activity">
    <reaction evidence="7 8">
        <text>UDP-N-acetyl-alpha-D-muramoyl-L-alanine + D-glutamate + ATP = UDP-N-acetyl-alpha-D-muramoyl-L-alanyl-D-glutamate + ADP + phosphate + H(+)</text>
        <dbReference type="Rhea" id="RHEA:16429"/>
        <dbReference type="ChEBI" id="CHEBI:15378"/>
        <dbReference type="ChEBI" id="CHEBI:29986"/>
        <dbReference type="ChEBI" id="CHEBI:30616"/>
        <dbReference type="ChEBI" id="CHEBI:43474"/>
        <dbReference type="ChEBI" id="CHEBI:83898"/>
        <dbReference type="ChEBI" id="CHEBI:83900"/>
        <dbReference type="ChEBI" id="CHEBI:456216"/>
        <dbReference type="EC" id="6.3.2.9"/>
    </reaction>
</comment>
<dbReference type="PANTHER" id="PTHR43692">
    <property type="entry name" value="UDP-N-ACETYLMURAMOYLALANINE--D-GLUTAMATE LIGASE"/>
    <property type="match status" value="1"/>
</dbReference>
<evidence type="ECO:0000313" key="12">
    <source>
        <dbReference type="Proteomes" id="UP001062443"/>
    </source>
</evidence>
<keyword evidence="7 8" id="KW-0961">Cell wall biogenesis/degradation</keyword>
<feature type="binding site" evidence="7">
    <location>
        <begin position="120"/>
        <end position="126"/>
    </location>
    <ligand>
        <name>ATP</name>
        <dbReference type="ChEBI" id="CHEBI:30616"/>
    </ligand>
</feature>
<feature type="domain" description="Mur ligase C-terminal" evidence="9">
    <location>
        <begin position="297"/>
        <end position="410"/>
    </location>
</feature>
<evidence type="ECO:0000256" key="6">
    <source>
        <dbReference type="ARBA" id="ARBA00022840"/>
    </source>
</evidence>
<evidence type="ECO:0000256" key="5">
    <source>
        <dbReference type="ARBA" id="ARBA00022741"/>
    </source>
</evidence>
<evidence type="ECO:0000313" key="11">
    <source>
        <dbReference type="EMBL" id="GBR44955.1"/>
    </source>
</evidence>
<dbReference type="InterPro" id="IPR005762">
    <property type="entry name" value="MurD"/>
</dbReference>
<evidence type="ECO:0000259" key="9">
    <source>
        <dbReference type="Pfam" id="PF02875"/>
    </source>
</evidence>
<evidence type="ECO:0000256" key="2">
    <source>
        <dbReference type="ARBA" id="ARBA00004752"/>
    </source>
</evidence>
<feature type="domain" description="Mur ligase central" evidence="10">
    <location>
        <begin position="118"/>
        <end position="244"/>
    </location>
</feature>
<dbReference type="Pfam" id="PF08245">
    <property type="entry name" value="Mur_ligase_M"/>
    <property type="match status" value="1"/>
</dbReference>
<dbReference type="InterPro" id="IPR013221">
    <property type="entry name" value="Mur_ligase_cen"/>
</dbReference>
<dbReference type="NCBIfam" id="TIGR01087">
    <property type="entry name" value="murD"/>
    <property type="match status" value="1"/>
</dbReference>
<dbReference type="RefSeq" id="WP_068168853.1">
    <property type="nucleotide sequence ID" value="NZ_BAQB01000005.1"/>
</dbReference>
<organism evidence="11 12">
    <name type="scientific">Neokomagataea tanensis NBRC 106556</name>
    <dbReference type="NCBI Taxonomy" id="1223519"/>
    <lineage>
        <taxon>Bacteria</taxon>
        <taxon>Pseudomonadati</taxon>
        <taxon>Pseudomonadota</taxon>
        <taxon>Alphaproteobacteria</taxon>
        <taxon>Acetobacterales</taxon>
        <taxon>Acetobacteraceae</taxon>
        <taxon>Neokomagataea</taxon>
    </lineage>
</organism>
<keyword evidence="12" id="KW-1185">Reference proteome</keyword>
<evidence type="ECO:0000256" key="4">
    <source>
        <dbReference type="ARBA" id="ARBA00022598"/>
    </source>
</evidence>
<evidence type="ECO:0000256" key="7">
    <source>
        <dbReference type="HAMAP-Rule" id="MF_00639"/>
    </source>
</evidence>
<gene>
    <name evidence="7" type="primary">murD</name>
    <name evidence="11" type="ORF">AA106556_0601</name>
</gene>
<reference evidence="11" key="1">
    <citation type="submission" date="2013-04" db="EMBL/GenBank/DDBJ databases">
        <title>The genome sequencing project of 58 acetic acid bacteria.</title>
        <authorList>
            <person name="Okamoto-Kainuma A."/>
            <person name="Ishikawa M."/>
            <person name="Umino S."/>
            <person name="Koizumi Y."/>
            <person name="Shiwa Y."/>
            <person name="Yoshikawa H."/>
            <person name="Matsutani M."/>
            <person name="Matsushita K."/>
        </authorList>
    </citation>
    <scope>NUCLEOTIDE SEQUENCE</scope>
    <source>
        <strain evidence="11">NBRC 106556</strain>
    </source>
</reference>
<proteinExistence type="inferred from homology"/>
<dbReference type="SUPFAM" id="SSF51984">
    <property type="entry name" value="MurCD N-terminal domain"/>
    <property type="match status" value="1"/>
</dbReference>
<evidence type="ECO:0000256" key="8">
    <source>
        <dbReference type="RuleBase" id="RU003664"/>
    </source>
</evidence>
<dbReference type="SUPFAM" id="SSF53623">
    <property type="entry name" value="MurD-like peptide ligases, catalytic domain"/>
    <property type="match status" value="1"/>
</dbReference>
<dbReference type="HAMAP" id="MF_00639">
    <property type="entry name" value="MurD"/>
    <property type="match status" value="1"/>
</dbReference>
<protein>
    <recommendedName>
        <fullName evidence="7 8">UDP-N-acetylmuramoylalanine--D-glutamate ligase</fullName>
        <ecNumber evidence="7 8">6.3.2.9</ecNumber>
    </recommendedName>
    <alternativeName>
        <fullName evidence="7">D-glutamic acid-adding enzyme</fullName>
    </alternativeName>
    <alternativeName>
        <fullName evidence="7">UDP-N-acetylmuramoyl-L-alanyl-D-glutamate synthetase</fullName>
    </alternativeName>
</protein>
<name>A0ABQ0QHF9_9PROT</name>
<dbReference type="PANTHER" id="PTHR43692:SF1">
    <property type="entry name" value="UDP-N-ACETYLMURAMOYLALANINE--D-GLUTAMATE LIGASE"/>
    <property type="match status" value="1"/>
</dbReference>
<dbReference type="InterPro" id="IPR036615">
    <property type="entry name" value="Mur_ligase_C_dom_sf"/>
</dbReference>
<evidence type="ECO:0000259" key="10">
    <source>
        <dbReference type="Pfam" id="PF08245"/>
    </source>
</evidence>
<keyword evidence="5 7" id="KW-0547">Nucleotide-binding</keyword>
<comment type="function">
    <text evidence="7 8">Cell wall formation. Catalyzes the addition of glutamate to the nucleotide precursor UDP-N-acetylmuramoyl-L-alanine (UMA).</text>
</comment>
<keyword evidence="7 8" id="KW-0573">Peptidoglycan synthesis</keyword>
<dbReference type="InterPro" id="IPR036565">
    <property type="entry name" value="Mur-like_cat_sf"/>
</dbReference>
<comment type="similarity">
    <text evidence="7">Belongs to the MurCDEF family.</text>
</comment>
<keyword evidence="4 7" id="KW-0436">Ligase</keyword>
<keyword evidence="7 8" id="KW-0133">Cell shape</keyword>
<dbReference type="Proteomes" id="UP001062443">
    <property type="component" value="Unassembled WGS sequence"/>
</dbReference>
<evidence type="ECO:0000256" key="1">
    <source>
        <dbReference type="ARBA" id="ARBA00004496"/>
    </source>
</evidence>
<dbReference type="EC" id="6.3.2.9" evidence="7 8"/>
<keyword evidence="6 7" id="KW-0067">ATP-binding</keyword>